<feature type="binding site" evidence="12">
    <location>
        <position position="124"/>
    </location>
    <ligand>
        <name>L-histidine</name>
        <dbReference type="ChEBI" id="CHEBI:57595"/>
    </ligand>
</feature>
<dbReference type="OrthoDB" id="9800814at2"/>
<dbReference type="GO" id="GO:0005737">
    <property type="term" value="C:cytoplasm"/>
    <property type="evidence" value="ECO:0007669"/>
    <property type="project" value="UniProtKB-SubCell"/>
</dbReference>
<evidence type="ECO:0000256" key="8">
    <source>
        <dbReference type="ARBA" id="ARBA00022917"/>
    </source>
</evidence>
<keyword evidence="8 11" id="KW-0648">Protein biosynthesis</keyword>
<feature type="binding site" evidence="12">
    <location>
        <position position="128"/>
    </location>
    <ligand>
        <name>L-histidine</name>
        <dbReference type="ChEBI" id="CHEBI:57595"/>
    </ligand>
</feature>
<dbReference type="GO" id="GO:0006427">
    <property type="term" value="P:histidyl-tRNA aminoacylation"/>
    <property type="evidence" value="ECO:0007669"/>
    <property type="project" value="UniProtKB-UniRule"/>
</dbReference>
<proteinExistence type="inferred from homology"/>
<dbReference type="SUPFAM" id="SSF52954">
    <property type="entry name" value="Class II aaRS ABD-related"/>
    <property type="match status" value="1"/>
</dbReference>
<sequence length="416" mass="46690">MQAPRGTNDILPDEIKTWRQLEHKAVEICHRFGYEEIRTPIFEHTELFLRGVGDVTDIVSKEMYTFKDRSERSLTLRPEGTAPVARAYMESNLKGIPQPVKLFYIGPMFRYDRPGAGRYRQFYQFGVEVFGTNAPAIDAEVIVLALDFFRSLGLSDFALHLNSVGCPDCRQEYRSALQNELKDIVSTLCSDCSERFDKNPMRILDCKIDKCKEATKNLPSILDYLCSDCSAHFEQVKLLLNKLGEEYVINPRLVRGLDYYTKTAFEIISTVGDTEQAIGGGGRYDNLVSTIGGPDTPGIGFAVGIERVLLAIKESDAYPIKGPTLDVFVAKAGNVPDYEVMPIIMDLRNAGFSVDMDYMGKSLKAQFKTANKKDARYVVVLGEEEMQSKEVTLRNMTTGSQETVGLKQLAERLETT</sequence>
<evidence type="ECO:0000256" key="12">
    <source>
        <dbReference type="PIRSR" id="PIRSR001549-1"/>
    </source>
</evidence>
<comment type="caution">
    <text evidence="14">The sequence shown here is derived from an EMBL/GenBank/DDBJ whole genome shotgun (WGS) entry which is preliminary data.</text>
</comment>
<dbReference type="PROSITE" id="PS50862">
    <property type="entry name" value="AA_TRNA_LIGASE_II"/>
    <property type="match status" value="1"/>
</dbReference>
<dbReference type="GO" id="GO:0140096">
    <property type="term" value="F:catalytic activity, acting on a protein"/>
    <property type="evidence" value="ECO:0007669"/>
    <property type="project" value="UniProtKB-ARBA"/>
</dbReference>
<evidence type="ECO:0000256" key="9">
    <source>
        <dbReference type="ARBA" id="ARBA00023146"/>
    </source>
</evidence>
<comment type="catalytic activity">
    <reaction evidence="10 11">
        <text>tRNA(His) + L-histidine + ATP = L-histidyl-tRNA(His) + AMP + diphosphate + H(+)</text>
        <dbReference type="Rhea" id="RHEA:17313"/>
        <dbReference type="Rhea" id="RHEA-COMP:9665"/>
        <dbReference type="Rhea" id="RHEA-COMP:9689"/>
        <dbReference type="ChEBI" id="CHEBI:15378"/>
        <dbReference type="ChEBI" id="CHEBI:30616"/>
        <dbReference type="ChEBI" id="CHEBI:33019"/>
        <dbReference type="ChEBI" id="CHEBI:57595"/>
        <dbReference type="ChEBI" id="CHEBI:78442"/>
        <dbReference type="ChEBI" id="CHEBI:78527"/>
        <dbReference type="ChEBI" id="CHEBI:456215"/>
        <dbReference type="EC" id="6.1.1.21"/>
    </reaction>
</comment>
<feature type="binding site" evidence="12">
    <location>
        <begin position="259"/>
        <end position="260"/>
    </location>
    <ligand>
        <name>L-histidine</name>
        <dbReference type="ChEBI" id="CHEBI:57595"/>
    </ligand>
</feature>
<organism evidence="14 15">
    <name type="scientific">Dethiobacter alkaliphilus AHT 1</name>
    <dbReference type="NCBI Taxonomy" id="555088"/>
    <lineage>
        <taxon>Bacteria</taxon>
        <taxon>Bacillati</taxon>
        <taxon>Bacillota</taxon>
        <taxon>Dethiobacteria</taxon>
        <taxon>Dethiobacterales</taxon>
        <taxon>Dethiobacteraceae</taxon>
        <taxon>Dethiobacter</taxon>
    </lineage>
</organism>
<dbReference type="Gene3D" id="3.30.930.10">
    <property type="entry name" value="Bira Bifunctional Protein, Domain 2"/>
    <property type="match status" value="1"/>
</dbReference>
<dbReference type="CDD" id="cd00859">
    <property type="entry name" value="HisRS_anticodon"/>
    <property type="match status" value="1"/>
</dbReference>
<dbReference type="InterPro" id="IPR015807">
    <property type="entry name" value="His-tRNA-ligase"/>
</dbReference>
<dbReference type="InterPro" id="IPR004516">
    <property type="entry name" value="HisRS/HisZ"/>
</dbReference>
<dbReference type="GO" id="GO:0004821">
    <property type="term" value="F:histidine-tRNA ligase activity"/>
    <property type="evidence" value="ECO:0007669"/>
    <property type="project" value="UniProtKB-UniRule"/>
</dbReference>
<dbReference type="PIRSF" id="PIRSF001549">
    <property type="entry name" value="His-tRNA_synth"/>
    <property type="match status" value="1"/>
</dbReference>
<dbReference type="Pfam" id="PF13393">
    <property type="entry name" value="tRNA-synt_His"/>
    <property type="match status" value="1"/>
</dbReference>
<dbReference type="InterPro" id="IPR036621">
    <property type="entry name" value="Anticodon-bd_dom_sf"/>
</dbReference>
<dbReference type="GO" id="GO:0005524">
    <property type="term" value="F:ATP binding"/>
    <property type="evidence" value="ECO:0007669"/>
    <property type="project" value="UniProtKB-UniRule"/>
</dbReference>
<dbReference type="Pfam" id="PF03129">
    <property type="entry name" value="HGTP_anticodon"/>
    <property type="match status" value="1"/>
</dbReference>
<keyword evidence="6 11" id="KW-0547">Nucleotide-binding</keyword>
<dbReference type="InterPro" id="IPR045864">
    <property type="entry name" value="aa-tRNA-synth_II/BPL/LPL"/>
</dbReference>
<evidence type="ECO:0000256" key="4">
    <source>
        <dbReference type="ARBA" id="ARBA00022490"/>
    </source>
</evidence>
<dbReference type="AlphaFoldDB" id="C0GI31"/>
<dbReference type="STRING" id="555088.DealDRAFT_2140"/>
<keyword evidence="15" id="KW-1185">Reference proteome</keyword>
<feature type="binding site" evidence="12">
    <location>
        <begin position="79"/>
        <end position="81"/>
    </location>
    <ligand>
        <name>L-histidine</name>
        <dbReference type="ChEBI" id="CHEBI:57595"/>
    </ligand>
</feature>
<protein>
    <recommendedName>
        <fullName evidence="11">Histidine--tRNA ligase</fullName>
        <ecNumber evidence="11">6.1.1.21</ecNumber>
    </recommendedName>
    <alternativeName>
        <fullName evidence="11">Histidyl-tRNA synthetase</fullName>
        <shortName evidence="11">HisRS</shortName>
    </alternativeName>
</protein>
<evidence type="ECO:0000256" key="1">
    <source>
        <dbReference type="ARBA" id="ARBA00004496"/>
    </source>
</evidence>
<dbReference type="EMBL" id="ACJM01000010">
    <property type="protein sequence ID" value="EEG77105.1"/>
    <property type="molecule type" value="Genomic_DNA"/>
</dbReference>
<evidence type="ECO:0000256" key="11">
    <source>
        <dbReference type="HAMAP-Rule" id="MF_00127"/>
    </source>
</evidence>
<comment type="subunit">
    <text evidence="3 11">Homodimer.</text>
</comment>
<dbReference type="InterPro" id="IPR041715">
    <property type="entry name" value="HisRS-like_core"/>
</dbReference>
<dbReference type="HAMAP" id="MF_00127">
    <property type="entry name" value="His_tRNA_synth"/>
    <property type="match status" value="1"/>
</dbReference>
<evidence type="ECO:0000256" key="5">
    <source>
        <dbReference type="ARBA" id="ARBA00022598"/>
    </source>
</evidence>
<gene>
    <name evidence="11" type="primary">hisS</name>
    <name evidence="14" type="ORF">DealDRAFT_2140</name>
</gene>
<evidence type="ECO:0000259" key="13">
    <source>
        <dbReference type="PROSITE" id="PS50862"/>
    </source>
</evidence>
<dbReference type="NCBIfam" id="TIGR00442">
    <property type="entry name" value="hisS"/>
    <property type="match status" value="1"/>
</dbReference>
<keyword evidence="4 11" id="KW-0963">Cytoplasm</keyword>
<dbReference type="Gene3D" id="3.40.50.800">
    <property type="entry name" value="Anticodon-binding domain"/>
    <property type="match status" value="1"/>
</dbReference>
<evidence type="ECO:0000313" key="15">
    <source>
        <dbReference type="Proteomes" id="UP000006443"/>
    </source>
</evidence>
<keyword evidence="7 11" id="KW-0067">ATP-binding</keyword>
<dbReference type="PANTHER" id="PTHR43707">
    <property type="entry name" value="HISTIDYL-TRNA SYNTHETASE"/>
    <property type="match status" value="1"/>
</dbReference>
<reference evidence="14 15" key="1">
    <citation type="submission" date="2009-02" db="EMBL/GenBank/DDBJ databases">
        <title>Sequencing of the draft genome and assembly of Dethiobacter alkaliphilus AHT 1.</title>
        <authorList>
            <consortium name="US DOE Joint Genome Institute (JGI-PGF)"/>
            <person name="Lucas S."/>
            <person name="Copeland A."/>
            <person name="Lapidus A."/>
            <person name="Glavina del Rio T."/>
            <person name="Dalin E."/>
            <person name="Tice H."/>
            <person name="Bruce D."/>
            <person name="Goodwin L."/>
            <person name="Pitluck S."/>
            <person name="Larimer F."/>
            <person name="Land M.L."/>
            <person name="Hauser L."/>
            <person name="Muyzer G."/>
        </authorList>
    </citation>
    <scope>NUCLEOTIDE SEQUENCE [LARGE SCALE GENOMIC DNA]</scope>
    <source>
        <strain evidence="14 15">AHT 1</strain>
    </source>
</reference>
<name>C0GI31_DETAL</name>
<evidence type="ECO:0000256" key="2">
    <source>
        <dbReference type="ARBA" id="ARBA00008226"/>
    </source>
</evidence>
<dbReference type="InterPro" id="IPR004154">
    <property type="entry name" value="Anticodon-bd"/>
</dbReference>
<dbReference type="FunFam" id="3.30.930.10:FF:000005">
    <property type="entry name" value="Histidine--tRNA ligase"/>
    <property type="match status" value="1"/>
</dbReference>
<evidence type="ECO:0000256" key="7">
    <source>
        <dbReference type="ARBA" id="ARBA00022840"/>
    </source>
</evidence>
<evidence type="ECO:0000256" key="10">
    <source>
        <dbReference type="ARBA" id="ARBA00047639"/>
    </source>
</evidence>
<dbReference type="RefSeq" id="WP_008517277.1">
    <property type="nucleotide sequence ID" value="NZ_ACJM01000010.1"/>
</dbReference>
<evidence type="ECO:0000313" key="14">
    <source>
        <dbReference type="EMBL" id="EEG77105.1"/>
    </source>
</evidence>
<comment type="similarity">
    <text evidence="2 11">Belongs to the class-II aminoacyl-tRNA synthetase family.</text>
</comment>
<dbReference type="EC" id="6.1.1.21" evidence="11"/>
<keyword evidence="5 11" id="KW-0436">Ligase</keyword>
<feature type="binding site" evidence="12">
    <location>
        <position position="255"/>
    </location>
    <ligand>
        <name>L-histidine</name>
        <dbReference type="ChEBI" id="CHEBI:57595"/>
    </ligand>
</feature>
<dbReference type="GO" id="GO:0016740">
    <property type="term" value="F:transferase activity"/>
    <property type="evidence" value="ECO:0007669"/>
    <property type="project" value="UniProtKB-ARBA"/>
</dbReference>
<dbReference type="InterPro" id="IPR006195">
    <property type="entry name" value="aa-tRNA-synth_II"/>
</dbReference>
<evidence type="ECO:0000256" key="6">
    <source>
        <dbReference type="ARBA" id="ARBA00022741"/>
    </source>
</evidence>
<accession>C0GI31</accession>
<dbReference type="Proteomes" id="UP000006443">
    <property type="component" value="Unassembled WGS sequence"/>
</dbReference>
<keyword evidence="9 11" id="KW-0030">Aminoacyl-tRNA synthetase</keyword>
<dbReference type="eggNOG" id="COG0124">
    <property type="taxonomic scope" value="Bacteria"/>
</dbReference>
<comment type="subcellular location">
    <subcellularLocation>
        <location evidence="1 11">Cytoplasm</location>
    </subcellularLocation>
</comment>
<dbReference type="PANTHER" id="PTHR43707:SF1">
    <property type="entry name" value="HISTIDINE--TRNA LIGASE, MITOCHONDRIAL-RELATED"/>
    <property type="match status" value="1"/>
</dbReference>
<feature type="binding site" evidence="12">
    <location>
        <position position="110"/>
    </location>
    <ligand>
        <name>L-histidine</name>
        <dbReference type="ChEBI" id="CHEBI:57595"/>
    </ligand>
</feature>
<feature type="domain" description="Aminoacyl-transfer RNA synthetases class-II family profile" evidence="13">
    <location>
        <begin position="1"/>
        <end position="336"/>
    </location>
</feature>
<dbReference type="CDD" id="cd00773">
    <property type="entry name" value="HisRS-like_core"/>
    <property type="match status" value="1"/>
</dbReference>
<evidence type="ECO:0000256" key="3">
    <source>
        <dbReference type="ARBA" id="ARBA00011738"/>
    </source>
</evidence>
<dbReference type="InterPro" id="IPR033656">
    <property type="entry name" value="HisRS_anticodon"/>
</dbReference>
<dbReference type="SUPFAM" id="SSF55681">
    <property type="entry name" value="Class II aaRS and biotin synthetases"/>
    <property type="match status" value="1"/>
</dbReference>